<name>A0A3N4HBV6_ASCIM</name>
<organism evidence="1 2">
    <name type="scientific">Ascobolus immersus RN42</name>
    <dbReference type="NCBI Taxonomy" id="1160509"/>
    <lineage>
        <taxon>Eukaryota</taxon>
        <taxon>Fungi</taxon>
        <taxon>Dikarya</taxon>
        <taxon>Ascomycota</taxon>
        <taxon>Pezizomycotina</taxon>
        <taxon>Pezizomycetes</taxon>
        <taxon>Pezizales</taxon>
        <taxon>Ascobolaceae</taxon>
        <taxon>Ascobolus</taxon>
    </lineage>
</organism>
<keyword evidence="2" id="KW-1185">Reference proteome</keyword>
<proteinExistence type="predicted"/>
<evidence type="ECO:0000313" key="1">
    <source>
        <dbReference type="EMBL" id="RPA70688.1"/>
    </source>
</evidence>
<feature type="non-terminal residue" evidence="1">
    <location>
        <position position="289"/>
    </location>
</feature>
<reference evidence="1 2" key="1">
    <citation type="journal article" date="2018" name="Nat. Ecol. Evol.">
        <title>Pezizomycetes genomes reveal the molecular basis of ectomycorrhizal truffle lifestyle.</title>
        <authorList>
            <person name="Murat C."/>
            <person name="Payen T."/>
            <person name="Noel B."/>
            <person name="Kuo A."/>
            <person name="Morin E."/>
            <person name="Chen J."/>
            <person name="Kohler A."/>
            <person name="Krizsan K."/>
            <person name="Balestrini R."/>
            <person name="Da Silva C."/>
            <person name="Montanini B."/>
            <person name="Hainaut M."/>
            <person name="Levati E."/>
            <person name="Barry K.W."/>
            <person name="Belfiori B."/>
            <person name="Cichocki N."/>
            <person name="Clum A."/>
            <person name="Dockter R.B."/>
            <person name="Fauchery L."/>
            <person name="Guy J."/>
            <person name="Iotti M."/>
            <person name="Le Tacon F."/>
            <person name="Lindquist E.A."/>
            <person name="Lipzen A."/>
            <person name="Malagnac F."/>
            <person name="Mello A."/>
            <person name="Molinier V."/>
            <person name="Miyauchi S."/>
            <person name="Poulain J."/>
            <person name="Riccioni C."/>
            <person name="Rubini A."/>
            <person name="Sitrit Y."/>
            <person name="Splivallo R."/>
            <person name="Traeger S."/>
            <person name="Wang M."/>
            <person name="Zifcakova L."/>
            <person name="Wipf D."/>
            <person name="Zambonelli A."/>
            <person name="Paolocci F."/>
            <person name="Nowrousian M."/>
            <person name="Ottonello S."/>
            <person name="Baldrian P."/>
            <person name="Spatafora J.W."/>
            <person name="Henrissat B."/>
            <person name="Nagy L.G."/>
            <person name="Aury J.M."/>
            <person name="Wincker P."/>
            <person name="Grigoriev I.V."/>
            <person name="Bonfante P."/>
            <person name="Martin F.M."/>
        </authorList>
    </citation>
    <scope>NUCLEOTIDE SEQUENCE [LARGE SCALE GENOMIC DNA]</scope>
    <source>
        <strain evidence="1 2">RN42</strain>
    </source>
</reference>
<protein>
    <submittedName>
        <fullName evidence="1">Uncharacterized protein</fullName>
    </submittedName>
</protein>
<dbReference type="EMBL" id="ML120126">
    <property type="protein sequence ID" value="RPA70688.1"/>
    <property type="molecule type" value="Genomic_DNA"/>
</dbReference>
<dbReference type="OrthoDB" id="5324030at2759"/>
<gene>
    <name evidence="1" type="ORF">BJ508DRAFT_316306</name>
</gene>
<evidence type="ECO:0000313" key="2">
    <source>
        <dbReference type="Proteomes" id="UP000275078"/>
    </source>
</evidence>
<dbReference type="Proteomes" id="UP000275078">
    <property type="component" value="Unassembled WGS sequence"/>
</dbReference>
<accession>A0A3N4HBV6</accession>
<sequence>MEKYTDKPSEATEDRQYDPEKYNQANLLQEIFKETCTAELVEPIKNTLWTLKGPVKKEQMATPEDLWRPDLLHTLDLGLIKYAMDWVISFCEQRKPLAEVFDALWVAVTDHPSMKRKFRKQWRSYKQKQGAEYRAAARLVAAVFEATVESVDTNACSQDERQKANQALNAITALTDFHLMAQYPTHTYLEEKPVNPRWKDTPACQRANRRSSLYFMQMAYMNFFDNKEAFTECRITPAMRKKAKEQALKQYPPTPDEELAELSPSCRRAKLHNEAMQRKFAEIEFLEEH</sequence>
<dbReference type="AlphaFoldDB" id="A0A3N4HBV6"/>